<evidence type="ECO:0000313" key="2">
    <source>
        <dbReference type="Proteomes" id="UP000028781"/>
    </source>
</evidence>
<dbReference type="SUPFAM" id="SSF111126">
    <property type="entry name" value="Ligand-binding domain in the NO signalling and Golgi transport"/>
    <property type="match status" value="1"/>
</dbReference>
<accession>A0A076LIT7</accession>
<evidence type="ECO:0008006" key="3">
    <source>
        <dbReference type="Google" id="ProtNLM"/>
    </source>
</evidence>
<dbReference type="Gene3D" id="3.30.1380.20">
    <property type="entry name" value="Trafficking protein particle complex subunit 3"/>
    <property type="match status" value="1"/>
</dbReference>
<dbReference type="AlphaFoldDB" id="A0A076LIT7"/>
<dbReference type="InterPro" id="IPR024096">
    <property type="entry name" value="NO_sig/Golgi_transp_ligand-bd"/>
</dbReference>
<dbReference type="Proteomes" id="UP000028781">
    <property type="component" value="Chromosome"/>
</dbReference>
<organism evidence="1 2">
    <name type="scientific">Methanocaldococcus bathoardescens</name>
    <dbReference type="NCBI Taxonomy" id="1301915"/>
    <lineage>
        <taxon>Archaea</taxon>
        <taxon>Methanobacteriati</taxon>
        <taxon>Methanobacteriota</taxon>
        <taxon>Methanomada group</taxon>
        <taxon>Methanococci</taxon>
        <taxon>Methanococcales</taxon>
        <taxon>Methanocaldococcaceae</taxon>
        <taxon>Methanocaldococcus</taxon>
    </lineage>
</organism>
<dbReference type="KEGG" id="mjh:JH146_1596"/>
<keyword evidence="2" id="KW-1185">Reference proteome</keyword>
<protein>
    <recommendedName>
        <fullName evidence="3">4-vinyl reductase 4VR domain-containing protein</fullName>
    </recommendedName>
</protein>
<reference evidence="1 2" key="1">
    <citation type="journal article" date="2015" name="Int. J. Syst. Evol. Microbiol.">
        <title>M ethanocaldococcus bathoardescens sp. nov., a hyperthermophilic methanogen isolated from a volcanically active deep-sea hydrothermal vent.</title>
        <authorList>
            <person name="Stewart L.C."/>
            <person name="Jung J.H."/>
            <person name="Kim Y.T."/>
            <person name="Kwon S.W."/>
            <person name="Park C.S."/>
            <person name="Holden J.F."/>
        </authorList>
    </citation>
    <scope>NUCLEOTIDE SEQUENCE [LARGE SCALE GENOMIC DNA]</scope>
    <source>
        <strain evidence="1 2">JH146</strain>
    </source>
</reference>
<dbReference type="GeneID" id="24892232"/>
<gene>
    <name evidence="1" type="ORF">JH146_1596</name>
</gene>
<evidence type="ECO:0000313" key="1">
    <source>
        <dbReference type="EMBL" id="AIJ06438.1"/>
    </source>
</evidence>
<name>A0A076LIT7_9EURY</name>
<sequence>MVVLYKIRRTRNTPCPSIASAVIIGYSVGLKLITGHGAQSLSNMAGSYAGRELGIYAMNEGYEFKDIKDIEKFFKELNFANIEIDEEGDEIIVKISKCNLCPKRICGYEFGGTACPWGGLLIGFISETLKYKLGYQMNLKPAETCIIKLKKK</sequence>
<dbReference type="HOGENOM" id="CLU_1727252_0_0_2"/>
<dbReference type="STRING" id="1301915.JH146_1596"/>
<proteinExistence type="predicted"/>
<dbReference type="EMBL" id="CP009149">
    <property type="protein sequence ID" value="AIJ06438.1"/>
    <property type="molecule type" value="Genomic_DNA"/>
</dbReference>
<dbReference type="RefSeq" id="WP_236953662.1">
    <property type="nucleotide sequence ID" value="NZ_CP009149.1"/>
</dbReference>